<dbReference type="AlphaFoldDB" id="C3YWL1"/>
<sequence length="147" mass="16234">MGRCARRGARNRRRGAERPSYYRTVLAIRLLYAAFLIFVIGIILTAMLAASGSRAVITVGACVLGVGAVLLGAGLWFCNRQWKNDCAANDAKGSNIIGEVEATATTPLTPKVIQCQYTVLIKNFPVFYLRRWLTRASQTSVRDHSWI</sequence>
<evidence type="ECO:0000256" key="1">
    <source>
        <dbReference type="SAM" id="Phobius"/>
    </source>
</evidence>
<proteinExistence type="predicted"/>
<evidence type="ECO:0000313" key="2">
    <source>
        <dbReference type="EMBL" id="EEN55255.1"/>
    </source>
</evidence>
<protein>
    <submittedName>
        <fullName evidence="2">Uncharacterized protein</fullName>
    </submittedName>
</protein>
<dbReference type="EMBL" id="GG666561">
    <property type="protein sequence ID" value="EEN55255.1"/>
    <property type="molecule type" value="Genomic_DNA"/>
</dbReference>
<keyword evidence="1" id="KW-0472">Membrane</keyword>
<gene>
    <name evidence="2" type="ORF">BRAFLDRAFT_64407</name>
</gene>
<accession>C3YWL1</accession>
<organism>
    <name type="scientific">Branchiostoma floridae</name>
    <name type="common">Florida lancelet</name>
    <name type="synonym">Amphioxus</name>
    <dbReference type="NCBI Taxonomy" id="7739"/>
    <lineage>
        <taxon>Eukaryota</taxon>
        <taxon>Metazoa</taxon>
        <taxon>Chordata</taxon>
        <taxon>Cephalochordata</taxon>
        <taxon>Leptocardii</taxon>
        <taxon>Amphioxiformes</taxon>
        <taxon>Branchiostomatidae</taxon>
        <taxon>Branchiostoma</taxon>
    </lineage>
</organism>
<keyword evidence="1" id="KW-1133">Transmembrane helix</keyword>
<keyword evidence="1" id="KW-0812">Transmembrane</keyword>
<feature type="transmembrane region" description="Helical" evidence="1">
    <location>
        <begin position="55"/>
        <end position="78"/>
    </location>
</feature>
<reference evidence="2" key="1">
    <citation type="journal article" date="2008" name="Nature">
        <title>The amphioxus genome and the evolution of the chordate karyotype.</title>
        <authorList>
            <consortium name="US DOE Joint Genome Institute (JGI-PGF)"/>
            <person name="Putnam N.H."/>
            <person name="Butts T."/>
            <person name="Ferrier D.E.K."/>
            <person name="Furlong R.F."/>
            <person name="Hellsten U."/>
            <person name="Kawashima T."/>
            <person name="Robinson-Rechavi M."/>
            <person name="Shoguchi E."/>
            <person name="Terry A."/>
            <person name="Yu J.-K."/>
            <person name="Benito-Gutierrez E.L."/>
            <person name="Dubchak I."/>
            <person name="Garcia-Fernandez J."/>
            <person name="Gibson-Brown J.J."/>
            <person name="Grigoriev I.V."/>
            <person name="Horton A.C."/>
            <person name="de Jong P.J."/>
            <person name="Jurka J."/>
            <person name="Kapitonov V.V."/>
            <person name="Kohara Y."/>
            <person name="Kuroki Y."/>
            <person name="Lindquist E."/>
            <person name="Lucas S."/>
            <person name="Osoegawa K."/>
            <person name="Pennacchio L.A."/>
            <person name="Salamov A.A."/>
            <person name="Satou Y."/>
            <person name="Sauka-Spengler T."/>
            <person name="Schmutz J."/>
            <person name="Shin-I T."/>
            <person name="Toyoda A."/>
            <person name="Bronner-Fraser M."/>
            <person name="Fujiyama A."/>
            <person name="Holland L.Z."/>
            <person name="Holland P.W.H."/>
            <person name="Satoh N."/>
            <person name="Rokhsar D.S."/>
        </authorList>
    </citation>
    <scope>NUCLEOTIDE SEQUENCE [LARGE SCALE GENOMIC DNA]</scope>
    <source>
        <strain evidence="2">S238N-H82</strain>
        <tissue evidence="2">Testes</tissue>
    </source>
</reference>
<feature type="transmembrane region" description="Helical" evidence="1">
    <location>
        <begin position="21"/>
        <end position="49"/>
    </location>
</feature>
<name>C3YWL1_BRAFL</name>
<dbReference type="InParanoid" id="C3YWL1"/>